<organism evidence="2 3">
    <name type="scientific">Necator americanus</name>
    <name type="common">Human hookworm</name>
    <dbReference type="NCBI Taxonomy" id="51031"/>
    <lineage>
        <taxon>Eukaryota</taxon>
        <taxon>Metazoa</taxon>
        <taxon>Ecdysozoa</taxon>
        <taxon>Nematoda</taxon>
        <taxon>Chromadorea</taxon>
        <taxon>Rhabditida</taxon>
        <taxon>Rhabditina</taxon>
        <taxon>Rhabditomorpha</taxon>
        <taxon>Strongyloidea</taxon>
        <taxon>Ancylostomatidae</taxon>
        <taxon>Bunostominae</taxon>
        <taxon>Necator</taxon>
    </lineage>
</organism>
<evidence type="ECO:0000256" key="1">
    <source>
        <dbReference type="SAM" id="MobiDB-lite"/>
    </source>
</evidence>
<name>A0ABR1CQS8_NECAM</name>
<proteinExistence type="predicted"/>
<dbReference type="EMBL" id="JAVFWL010000003">
    <property type="protein sequence ID" value="KAK6740707.1"/>
    <property type="molecule type" value="Genomic_DNA"/>
</dbReference>
<evidence type="ECO:0000313" key="2">
    <source>
        <dbReference type="EMBL" id="KAK6740707.1"/>
    </source>
</evidence>
<sequence>MRSKFRVHPGVIRLELTLPAAVQMNSFCVDELVLSFDELQPFSDVLQDETQLPRLLKLYKNLDKHNDASFIRHVLVLVSCMEKCLQADPPLVKKLQNCLVEFTSLIENTKETTSKNYYEIAVGILFKYSSALLLIQEETDSELGLFLDAVAYHYLCSASSTDPNISAWIALQALEAGAAITYSYVVEKKNIELCERDDLAEFCVDSLIPSDGRIHRLHAGVFRDVISTAPTIWPAITVKRVQELFERLTPVLHKPDVLRIILWMIGHDSTFENLSLFDPMFSKSPLKESNDPDSSNLTAIDVKCFLFTLSLWSDSVADPALVPARLRIRADHFNCWKAVCQLLDSDSNSETAKSLLLQSRIMDSVRLRHRVVDLRRLFEMFRWLEANARNDLWLTLYATNISEIITGVHSHRRKCDDLFPYGTETDVDLSVDEVDRIQEHVSRYLASQFLSKNEFSYAEQLLIYANSLECKTLLIKVYDKWLNEGTLEEPKRGQLLKRIRDLETECSNSILHGRSTSTNSVASILSAGDNAASTTQSTSHKILVDACTNTPIRGDTSMLSRGDDASFFSVRSDRISATEESFESAIASPLGPNVSSKSNVSSPPRSVQPTSPLACGGADMVHVKGNTIKEEKPLVTSHSTSTNGVIVVTEKSDDGVLPEDLSHPPLTPSKSGITKSPGVIIKNSNAPMMTGSPVPIVVTKSPFGPPVINKEVAASFWKSGKSSGASLLGLFNKSGSNVQPGITPNTSTVGVPGVIGTVPPTVLLPKTQSPPVFSSSNSTIIQSKSGGNLEMTSAASTSVFGGSAQTLHIPSSSASTSGPSFLNSVSAPNLLPRQPPIMPNSLTPQEFGLNEPFSKPGIMPQMKPQYEFRNSLSSPITANGLTDNQDEDEQFCNNLLIEMSRKKLESCGKKSIAKEVSLDDMSVLQRRISEIEKQMRGVRSQLHVNTDMAPIPSSAAPRSAPTQAELLRRRQKQDLLELEQQVAQYVSPADVQGAPSAGSGDNSSTCADPMNLFRGLLMSSNAADSQIASKQSNLPSSYKSGSQESTPIRLSKPNPLENPLLRMEQMARHPGCNGVCLGCMDDDSQDRALRELTRLSEEWNADTDSETD</sequence>
<gene>
    <name evidence="2" type="primary">Necator_chrIII.g9654</name>
    <name evidence="2" type="ORF">RB195_008889</name>
</gene>
<evidence type="ECO:0000313" key="3">
    <source>
        <dbReference type="Proteomes" id="UP001303046"/>
    </source>
</evidence>
<reference evidence="2 3" key="1">
    <citation type="submission" date="2023-08" db="EMBL/GenBank/DDBJ databases">
        <title>A Necator americanus chromosomal reference genome.</title>
        <authorList>
            <person name="Ilik V."/>
            <person name="Petrzelkova K.J."/>
            <person name="Pardy F."/>
            <person name="Fuh T."/>
            <person name="Niatou-Singa F.S."/>
            <person name="Gouil Q."/>
            <person name="Baker L."/>
            <person name="Ritchie M.E."/>
            <person name="Jex A.R."/>
            <person name="Gazzola D."/>
            <person name="Li H."/>
            <person name="Toshio Fujiwara R."/>
            <person name="Zhan B."/>
            <person name="Aroian R.V."/>
            <person name="Pafco B."/>
            <person name="Schwarz E.M."/>
        </authorList>
    </citation>
    <scope>NUCLEOTIDE SEQUENCE [LARGE SCALE GENOMIC DNA]</scope>
    <source>
        <strain evidence="2 3">Aroian</strain>
        <tissue evidence="2">Whole animal</tissue>
    </source>
</reference>
<feature type="region of interest" description="Disordered" evidence="1">
    <location>
        <begin position="655"/>
        <end position="677"/>
    </location>
</feature>
<comment type="caution">
    <text evidence="2">The sequence shown here is derived from an EMBL/GenBank/DDBJ whole genome shotgun (WGS) entry which is preliminary data.</text>
</comment>
<feature type="compositionally biased region" description="Low complexity" evidence="1">
    <location>
        <begin position="592"/>
        <end position="607"/>
    </location>
</feature>
<feature type="compositionally biased region" description="Polar residues" evidence="1">
    <location>
        <begin position="1027"/>
        <end position="1048"/>
    </location>
</feature>
<accession>A0ABR1CQS8</accession>
<keyword evidence="3" id="KW-1185">Reference proteome</keyword>
<feature type="region of interest" description="Disordered" evidence="1">
    <location>
        <begin position="1027"/>
        <end position="1055"/>
    </location>
</feature>
<dbReference type="Proteomes" id="UP001303046">
    <property type="component" value="Unassembled WGS sequence"/>
</dbReference>
<feature type="region of interest" description="Disordered" evidence="1">
    <location>
        <begin position="588"/>
        <end position="616"/>
    </location>
</feature>
<protein>
    <submittedName>
        <fullName evidence="2">Uncharacterized protein</fullName>
    </submittedName>
</protein>